<reference evidence="3 4" key="1">
    <citation type="journal article" date="2013" name="Mar. Genomics">
        <title>Expression of sulfatases in Rhodopirellula baltica and the diversity of sulfatases in the genus Rhodopirellula.</title>
        <authorList>
            <person name="Wegner C.E."/>
            <person name="Richter-Heitmann T."/>
            <person name="Klindworth A."/>
            <person name="Klockow C."/>
            <person name="Richter M."/>
            <person name="Achstetter T."/>
            <person name="Glockner F.O."/>
            <person name="Harder J."/>
        </authorList>
    </citation>
    <scope>NUCLEOTIDE SEQUENCE [LARGE SCALE GENOMIC DNA]</scope>
    <source>
        <strain evidence="3 4">SH28</strain>
    </source>
</reference>
<dbReference type="AlphaFoldDB" id="K5DMF4"/>
<dbReference type="Proteomes" id="UP000007993">
    <property type="component" value="Unassembled WGS sequence"/>
</dbReference>
<evidence type="ECO:0000259" key="2">
    <source>
        <dbReference type="Pfam" id="PF11845"/>
    </source>
</evidence>
<sequence length="244" mass="27170">MILLGNTVYSRQNALLAIHRSFQCVNQRFLASTFRDASSSFCRGNPLRSFTRTITFAGAMMLGWLLTSELAFSQIKSTDAPAKNATTARTSDDKSSRERPKTTLVEARTRAAILHETLHGTLQVMHRDFFREDEGLSIPSRSLEDVFAELEKSHGIQLRWIAVDLKAMNVDNEPETGFEERAVKSLKTGKPSFDETAKDVYRFAGRIRLSATCLSCHASRRSSNDDRAAALVISIPLSLDPSDP</sequence>
<comment type="caution">
    <text evidence="3">The sequence shown here is derived from an EMBL/GenBank/DDBJ whole genome shotgun (WGS) entry which is preliminary data.</text>
</comment>
<dbReference type="PATRIC" id="fig|993517.3.peg.881"/>
<accession>K5DMF4</accession>
<evidence type="ECO:0000313" key="3">
    <source>
        <dbReference type="EMBL" id="EKK04064.1"/>
    </source>
</evidence>
<feature type="compositionally biased region" description="Basic and acidic residues" evidence="1">
    <location>
        <begin position="90"/>
        <end position="101"/>
    </location>
</feature>
<protein>
    <recommendedName>
        <fullName evidence="2">Tll0287-like domain-containing protein</fullName>
    </recommendedName>
</protein>
<dbReference type="Pfam" id="PF11845">
    <property type="entry name" value="Tll0287-like"/>
    <property type="match status" value="1"/>
</dbReference>
<evidence type="ECO:0000256" key="1">
    <source>
        <dbReference type="SAM" id="MobiDB-lite"/>
    </source>
</evidence>
<proteinExistence type="predicted"/>
<name>K5DMF4_RHOBT</name>
<organism evidence="3 4">
    <name type="scientific">Rhodopirellula baltica SH28</name>
    <dbReference type="NCBI Taxonomy" id="993517"/>
    <lineage>
        <taxon>Bacteria</taxon>
        <taxon>Pseudomonadati</taxon>
        <taxon>Planctomycetota</taxon>
        <taxon>Planctomycetia</taxon>
        <taxon>Pirellulales</taxon>
        <taxon>Pirellulaceae</taxon>
        <taxon>Rhodopirellula</taxon>
    </lineage>
</organism>
<feature type="region of interest" description="Disordered" evidence="1">
    <location>
        <begin position="81"/>
        <end position="102"/>
    </location>
</feature>
<gene>
    <name evidence="3" type="ORF">RBSH_00805</name>
</gene>
<dbReference type="InterPro" id="IPR021796">
    <property type="entry name" value="Tll0287-like_dom"/>
</dbReference>
<feature type="domain" description="Tll0287-like" evidence="2">
    <location>
        <begin position="103"/>
        <end position="224"/>
    </location>
</feature>
<evidence type="ECO:0000313" key="4">
    <source>
        <dbReference type="Proteomes" id="UP000007993"/>
    </source>
</evidence>
<dbReference type="EMBL" id="AMCW01000018">
    <property type="protein sequence ID" value="EKK04064.1"/>
    <property type="molecule type" value="Genomic_DNA"/>
</dbReference>